<keyword evidence="3" id="KW-1003">Cell membrane</keyword>
<evidence type="ECO:0000256" key="4">
    <source>
        <dbReference type="ARBA" id="ARBA00022692"/>
    </source>
</evidence>
<feature type="non-terminal residue" evidence="12">
    <location>
        <position position="1"/>
    </location>
</feature>
<reference evidence="12" key="1">
    <citation type="journal article" date="2015" name="Nature">
        <title>Complex archaea that bridge the gap between prokaryotes and eukaryotes.</title>
        <authorList>
            <person name="Spang A."/>
            <person name="Saw J.H."/>
            <person name="Jorgensen S.L."/>
            <person name="Zaremba-Niedzwiedzka K."/>
            <person name="Martijn J."/>
            <person name="Lind A.E."/>
            <person name="van Eijk R."/>
            <person name="Schleper C."/>
            <person name="Guy L."/>
            <person name="Ettema T.J."/>
        </authorList>
    </citation>
    <scope>NUCLEOTIDE SEQUENCE</scope>
</reference>
<feature type="transmembrane region" description="Helical" evidence="9">
    <location>
        <begin position="168"/>
        <end position="189"/>
    </location>
</feature>
<dbReference type="FunFam" id="1.20.1560.10:FF:000011">
    <property type="entry name" value="Multidrug ABC transporter ATP-binding protein"/>
    <property type="match status" value="1"/>
</dbReference>
<keyword evidence="6" id="KW-0067">ATP-binding</keyword>
<keyword evidence="7 9" id="KW-1133">Transmembrane helix</keyword>
<proteinExistence type="predicted"/>
<comment type="caution">
    <text evidence="12">The sequence shown here is derived from an EMBL/GenBank/DDBJ whole genome shotgun (WGS) entry which is preliminary data.</text>
</comment>
<dbReference type="Pfam" id="PF00664">
    <property type="entry name" value="ABC_membrane"/>
    <property type="match status" value="1"/>
</dbReference>
<dbReference type="EMBL" id="LAZR01036114">
    <property type="protein sequence ID" value="KKL25714.1"/>
    <property type="molecule type" value="Genomic_DNA"/>
</dbReference>
<keyword evidence="2" id="KW-0813">Transport</keyword>
<dbReference type="PANTHER" id="PTHR43394:SF1">
    <property type="entry name" value="ATP-BINDING CASSETTE SUB-FAMILY B MEMBER 10, MITOCHONDRIAL"/>
    <property type="match status" value="1"/>
</dbReference>
<feature type="transmembrane region" description="Helical" evidence="9">
    <location>
        <begin position="246"/>
        <end position="268"/>
    </location>
</feature>
<accession>A0A0F9BV31</accession>
<keyword evidence="8 9" id="KW-0472">Membrane</keyword>
<evidence type="ECO:0000259" key="10">
    <source>
        <dbReference type="PROSITE" id="PS50893"/>
    </source>
</evidence>
<feature type="transmembrane region" description="Helical" evidence="9">
    <location>
        <begin position="26"/>
        <end position="51"/>
    </location>
</feature>
<dbReference type="GO" id="GO:0005524">
    <property type="term" value="F:ATP binding"/>
    <property type="evidence" value="ECO:0007669"/>
    <property type="project" value="UniProtKB-KW"/>
</dbReference>
<dbReference type="GO" id="GO:0016887">
    <property type="term" value="F:ATP hydrolysis activity"/>
    <property type="evidence" value="ECO:0007669"/>
    <property type="project" value="InterPro"/>
</dbReference>
<dbReference type="InterPro" id="IPR011527">
    <property type="entry name" value="ABC1_TM_dom"/>
</dbReference>
<evidence type="ECO:0000259" key="11">
    <source>
        <dbReference type="PROSITE" id="PS50929"/>
    </source>
</evidence>
<dbReference type="Pfam" id="PF00005">
    <property type="entry name" value="ABC_tran"/>
    <property type="match status" value="1"/>
</dbReference>
<protein>
    <recommendedName>
        <fullName evidence="13">ABC transmembrane type-1 domain-containing protein</fullName>
    </recommendedName>
</protein>
<dbReference type="InterPro" id="IPR027417">
    <property type="entry name" value="P-loop_NTPase"/>
</dbReference>
<dbReference type="InterPro" id="IPR003593">
    <property type="entry name" value="AAA+_ATPase"/>
</dbReference>
<evidence type="ECO:0000256" key="8">
    <source>
        <dbReference type="ARBA" id="ARBA00023136"/>
    </source>
</evidence>
<feature type="non-terminal residue" evidence="12">
    <location>
        <position position="534"/>
    </location>
</feature>
<dbReference type="SUPFAM" id="SSF90123">
    <property type="entry name" value="ABC transporter transmembrane region"/>
    <property type="match status" value="1"/>
</dbReference>
<keyword evidence="4 9" id="KW-0812">Transmembrane</keyword>
<evidence type="ECO:0000313" key="12">
    <source>
        <dbReference type="EMBL" id="KKL25714.1"/>
    </source>
</evidence>
<comment type="subcellular location">
    <subcellularLocation>
        <location evidence="1">Cell membrane</location>
        <topology evidence="1">Multi-pass membrane protein</topology>
    </subcellularLocation>
</comment>
<keyword evidence="5" id="KW-0547">Nucleotide-binding</keyword>
<evidence type="ECO:0000256" key="6">
    <source>
        <dbReference type="ARBA" id="ARBA00022840"/>
    </source>
</evidence>
<dbReference type="PROSITE" id="PS50893">
    <property type="entry name" value="ABC_TRANSPORTER_2"/>
    <property type="match status" value="1"/>
</dbReference>
<dbReference type="InterPro" id="IPR036640">
    <property type="entry name" value="ABC1_TM_sf"/>
</dbReference>
<name>A0A0F9BV31_9ZZZZ</name>
<sequence>RLLTAMRINNNLARLKTYLLRHKRDLIWGVIFSIGTNLCALLIPYVLRYTIDGLQTVISKETLLLYALLIVSISIMGGFFRYLMTRRIVGLAFQIEYELRNDLFSHLQKLSLSYFHKIQTGDIMARATNDLKAVRMLLGPGIRNLLNTIIMGTAAVALMFVINSELTLYSLIPLPILTIAVAIFSSRIFRRFKKVQEQFSSISAGVQENLSGIRVVKAHAQEENEKRKFKQLNQDYMNKNMSLARIWGPFFPFIMLIFGIGMIIVLWLGGRLVITERISLGQLVQFNGYLMMLTFPMMALGFVINLVQRGSASMGRLMEILEQVPEIQDGDWTQDINIIEGEIEFRNVSFAYDEKVILKNINLKIPTGITIGITGPIGSGKSTLVNLIPRLLELRQGSLTIDGREIKTIPLKVLRKNIGYVPQETFLFSESLKENIIYGLERFDEAKLRRAVSISALNDEIGRFSQGYETPVGERGVTLSGGQKQRTALSRAIIREPKILILDDAFSSVDVHTEEKILKQLRKFRKGRTCILVA</sequence>
<evidence type="ECO:0000256" key="5">
    <source>
        <dbReference type="ARBA" id="ARBA00022741"/>
    </source>
</evidence>
<dbReference type="InterPro" id="IPR003439">
    <property type="entry name" value="ABC_transporter-like_ATP-bd"/>
</dbReference>
<dbReference type="GO" id="GO:0005886">
    <property type="term" value="C:plasma membrane"/>
    <property type="evidence" value="ECO:0007669"/>
    <property type="project" value="UniProtKB-SubCell"/>
</dbReference>
<evidence type="ECO:0000256" key="1">
    <source>
        <dbReference type="ARBA" id="ARBA00004651"/>
    </source>
</evidence>
<feature type="transmembrane region" description="Helical" evidence="9">
    <location>
        <begin position="145"/>
        <end position="162"/>
    </location>
</feature>
<dbReference type="SMART" id="SM00382">
    <property type="entry name" value="AAA"/>
    <property type="match status" value="1"/>
</dbReference>
<dbReference type="Gene3D" id="3.40.50.300">
    <property type="entry name" value="P-loop containing nucleotide triphosphate hydrolases"/>
    <property type="match status" value="1"/>
</dbReference>
<evidence type="ECO:0000256" key="3">
    <source>
        <dbReference type="ARBA" id="ARBA00022475"/>
    </source>
</evidence>
<dbReference type="PANTHER" id="PTHR43394">
    <property type="entry name" value="ATP-DEPENDENT PERMEASE MDL1, MITOCHONDRIAL"/>
    <property type="match status" value="1"/>
</dbReference>
<dbReference type="AlphaFoldDB" id="A0A0F9BV31"/>
<evidence type="ECO:0000256" key="7">
    <source>
        <dbReference type="ARBA" id="ARBA00022989"/>
    </source>
</evidence>
<feature type="transmembrane region" description="Helical" evidence="9">
    <location>
        <begin position="63"/>
        <end position="84"/>
    </location>
</feature>
<dbReference type="InterPro" id="IPR039421">
    <property type="entry name" value="Type_1_exporter"/>
</dbReference>
<evidence type="ECO:0008006" key="13">
    <source>
        <dbReference type="Google" id="ProtNLM"/>
    </source>
</evidence>
<evidence type="ECO:0000256" key="2">
    <source>
        <dbReference type="ARBA" id="ARBA00022448"/>
    </source>
</evidence>
<feature type="transmembrane region" description="Helical" evidence="9">
    <location>
        <begin position="288"/>
        <end position="307"/>
    </location>
</feature>
<organism evidence="12">
    <name type="scientific">marine sediment metagenome</name>
    <dbReference type="NCBI Taxonomy" id="412755"/>
    <lineage>
        <taxon>unclassified sequences</taxon>
        <taxon>metagenomes</taxon>
        <taxon>ecological metagenomes</taxon>
    </lineage>
</organism>
<gene>
    <name evidence="12" type="ORF">LCGC14_2402530</name>
</gene>
<dbReference type="Gene3D" id="1.20.1560.10">
    <property type="entry name" value="ABC transporter type 1, transmembrane domain"/>
    <property type="match status" value="1"/>
</dbReference>
<dbReference type="GO" id="GO:0015421">
    <property type="term" value="F:ABC-type oligopeptide transporter activity"/>
    <property type="evidence" value="ECO:0007669"/>
    <property type="project" value="TreeGrafter"/>
</dbReference>
<feature type="domain" description="ABC transmembrane type-1" evidence="11">
    <location>
        <begin position="27"/>
        <end position="309"/>
    </location>
</feature>
<dbReference type="SUPFAM" id="SSF52540">
    <property type="entry name" value="P-loop containing nucleoside triphosphate hydrolases"/>
    <property type="match status" value="1"/>
</dbReference>
<dbReference type="CDD" id="cd18541">
    <property type="entry name" value="ABC_6TM_TmrB_like"/>
    <property type="match status" value="1"/>
</dbReference>
<feature type="domain" description="ABC transporter" evidence="10">
    <location>
        <begin position="343"/>
        <end position="534"/>
    </location>
</feature>
<evidence type="ECO:0000256" key="9">
    <source>
        <dbReference type="SAM" id="Phobius"/>
    </source>
</evidence>
<dbReference type="PROSITE" id="PS50929">
    <property type="entry name" value="ABC_TM1F"/>
    <property type="match status" value="1"/>
</dbReference>